<feature type="binding site" evidence="5">
    <location>
        <position position="243"/>
    </location>
    <ligand>
        <name>glyoxylate</name>
        <dbReference type="ChEBI" id="CHEBI:36655"/>
    </ligand>
</feature>
<feature type="active site" description="Proton acceptor" evidence="4">
    <location>
        <position position="240"/>
    </location>
</feature>
<feature type="binding site" evidence="5">
    <location>
        <position position="20"/>
    </location>
    <ligand>
        <name>glyoxylate</name>
        <dbReference type="ChEBI" id="CHEBI:36655"/>
    </ligand>
</feature>
<reference evidence="7 8" key="1">
    <citation type="submission" date="2018-08" db="EMBL/GenBank/DDBJ databases">
        <title>Aeromicrobium sp. M2KJ-4, whole genome shotgun sequence.</title>
        <authorList>
            <person name="Tuo L."/>
        </authorList>
    </citation>
    <scope>NUCLEOTIDE SEQUENCE [LARGE SCALE GENOMIC DNA]</scope>
    <source>
        <strain evidence="7 8">M2KJ-4</strain>
    </source>
</reference>
<feature type="binding site" evidence="5">
    <location>
        <begin position="73"/>
        <end position="75"/>
    </location>
    <ligand>
        <name>FMN</name>
        <dbReference type="ChEBI" id="CHEBI:58210"/>
    </ligand>
</feature>
<feature type="binding site" evidence="5">
    <location>
        <begin position="271"/>
        <end position="275"/>
    </location>
    <ligand>
        <name>FMN</name>
        <dbReference type="ChEBI" id="CHEBI:58210"/>
    </ligand>
</feature>
<dbReference type="FunFam" id="3.20.20.70:FF:000056">
    <property type="entry name" value="hydroxyacid oxidase 2"/>
    <property type="match status" value="1"/>
</dbReference>
<feature type="binding site" evidence="5">
    <location>
        <position position="126"/>
    </location>
    <ligand>
        <name>glyoxylate</name>
        <dbReference type="ChEBI" id="CHEBI:36655"/>
    </ligand>
</feature>
<keyword evidence="5" id="KW-0288">FMN</keyword>
<dbReference type="GO" id="GO:0016491">
    <property type="term" value="F:oxidoreductase activity"/>
    <property type="evidence" value="ECO:0007669"/>
    <property type="project" value="UniProtKB-KW"/>
</dbReference>
<dbReference type="GO" id="GO:0005737">
    <property type="term" value="C:cytoplasm"/>
    <property type="evidence" value="ECO:0007669"/>
    <property type="project" value="UniProtKB-ARBA"/>
</dbReference>
<proteinExistence type="inferred from homology"/>
<accession>A0A371PBB9</accession>
<dbReference type="PANTHER" id="PTHR10578">
    <property type="entry name" value="S -2-HYDROXY-ACID OXIDASE-RELATED"/>
    <property type="match status" value="1"/>
</dbReference>
<comment type="caution">
    <text evidence="7">The sequence shown here is derived from an EMBL/GenBank/DDBJ whole genome shotgun (WGS) entry which is preliminary data.</text>
</comment>
<feature type="binding site" evidence="5">
    <location>
        <begin position="294"/>
        <end position="295"/>
    </location>
    <ligand>
        <name>FMN</name>
        <dbReference type="ChEBI" id="CHEBI:58210"/>
    </ligand>
</feature>
<dbReference type="PIRSF" id="PIRSF000138">
    <property type="entry name" value="Al-hdrx_acd_dh"/>
    <property type="match status" value="1"/>
</dbReference>
<comment type="cofactor">
    <cofactor evidence="1">
        <name>FMN</name>
        <dbReference type="ChEBI" id="CHEBI:58210"/>
    </cofactor>
</comment>
<dbReference type="InterPro" id="IPR013785">
    <property type="entry name" value="Aldolase_TIM"/>
</dbReference>
<dbReference type="InterPro" id="IPR037396">
    <property type="entry name" value="FMN_HAD"/>
</dbReference>
<dbReference type="RefSeq" id="WP_119703310.1">
    <property type="nucleotide sequence ID" value="NZ_JBHSOI010000001.1"/>
</dbReference>
<organism evidence="7 8">
    <name type="scientific">Aeromicrobium endophyticum</name>
    <dbReference type="NCBI Taxonomy" id="2292704"/>
    <lineage>
        <taxon>Bacteria</taxon>
        <taxon>Bacillati</taxon>
        <taxon>Actinomycetota</taxon>
        <taxon>Actinomycetes</taxon>
        <taxon>Propionibacteriales</taxon>
        <taxon>Nocardioidaceae</taxon>
        <taxon>Aeromicrobium</taxon>
    </lineage>
</organism>
<feature type="binding site" evidence="5">
    <location>
        <position position="152"/>
    </location>
    <ligand>
        <name>FMN</name>
        <dbReference type="ChEBI" id="CHEBI:58210"/>
    </ligand>
</feature>
<evidence type="ECO:0000256" key="1">
    <source>
        <dbReference type="ARBA" id="ARBA00001917"/>
    </source>
</evidence>
<dbReference type="Gene3D" id="3.20.20.70">
    <property type="entry name" value="Aldolase class I"/>
    <property type="match status" value="1"/>
</dbReference>
<dbReference type="GO" id="GO:0010181">
    <property type="term" value="F:FMN binding"/>
    <property type="evidence" value="ECO:0007669"/>
    <property type="project" value="InterPro"/>
</dbReference>
<feature type="binding site" evidence="5">
    <location>
        <position position="124"/>
    </location>
    <ligand>
        <name>FMN</name>
        <dbReference type="ChEBI" id="CHEBI:58210"/>
    </ligand>
</feature>
<feature type="binding site" evidence="5">
    <location>
        <position position="161"/>
    </location>
    <ligand>
        <name>glyoxylate</name>
        <dbReference type="ChEBI" id="CHEBI:36655"/>
    </ligand>
</feature>
<dbReference type="PANTHER" id="PTHR10578:SF143">
    <property type="entry name" value="FMN-DEPENDENT ALPHA-HYDROXY ACID DEHYDROGENASE PB1A11.03"/>
    <property type="match status" value="1"/>
</dbReference>
<evidence type="ECO:0000313" key="7">
    <source>
        <dbReference type="EMBL" id="REK73197.1"/>
    </source>
</evidence>
<dbReference type="Proteomes" id="UP000265581">
    <property type="component" value="Unassembled WGS sequence"/>
</dbReference>
<name>A0A371PBB9_9ACTN</name>
<gene>
    <name evidence="7" type="ORF">DX116_06410</name>
</gene>
<dbReference type="Pfam" id="PF01070">
    <property type="entry name" value="FMN_dh"/>
    <property type="match status" value="1"/>
</dbReference>
<dbReference type="AlphaFoldDB" id="A0A371PBB9"/>
<feature type="binding site" evidence="5">
    <location>
        <position position="238"/>
    </location>
    <ligand>
        <name>FMN</name>
        <dbReference type="ChEBI" id="CHEBI:58210"/>
    </ligand>
</feature>
<feature type="binding site" evidence="5">
    <location>
        <position position="102"/>
    </location>
    <ligand>
        <name>FMN</name>
        <dbReference type="ChEBI" id="CHEBI:58210"/>
    </ligand>
</feature>
<dbReference type="EMBL" id="QUBR01000001">
    <property type="protein sequence ID" value="REK73197.1"/>
    <property type="molecule type" value="Genomic_DNA"/>
</dbReference>
<evidence type="ECO:0000256" key="2">
    <source>
        <dbReference type="ARBA" id="ARBA00023002"/>
    </source>
</evidence>
<dbReference type="SUPFAM" id="SSF51395">
    <property type="entry name" value="FMN-linked oxidoreductases"/>
    <property type="match status" value="1"/>
</dbReference>
<feature type="binding site" evidence="5">
    <location>
        <position position="240"/>
    </location>
    <ligand>
        <name>glyoxylate</name>
        <dbReference type="ChEBI" id="CHEBI:36655"/>
    </ligand>
</feature>
<evidence type="ECO:0000256" key="4">
    <source>
        <dbReference type="PIRSR" id="PIRSR000138-1"/>
    </source>
</evidence>
<feature type="domain" description="FMN hydroxy acid dehydrogenase" evidence="6">
    <location>
        <begin position="1"/>
        <end position="344"/>
    </location>
</feature>
<protein>
    <submittedName>
        <fullName evidence="7">Alpha-hydroxy-acid oxidizing protein</fullName>
    </submittedName>
</protein>
<dbReference type="CDD" id="cd02809">
    <property type="entry name" value="alpha_hydroxyacid_oxid_FMN"/>
    <property type="match status" value="1"/>
</dbReference>
<comment type="similarity">
    <text evidence="3">Belongs to the FMN-dependent alpha-hydroxy acid dehydrogenase family.</text>
</comment>
<feature type="binding site" evidence="5">
    <location>
        <position position="216"/>
    </location>
    <ligand>
        <name>FMN</name>
        <dbReference type="ChEBI" id="CHEBI:58210"/>
    </ligand>
</feature>
<keyword evidence="2" id="KW-0560">Oxidoreductase</keyword>
<dbReference type="PROSITE" id="PS00557">
    <property type="entry name" value="FMN_HYDROXY_ACID_DH_1"/>
    <property type="match status" value="1"/>
</dbReference>
<sequence>MTHDFEQRAAELLDPGAHGYFAGGAGDELTLRDNVAAWDRVALAPRVLVDVSQRDTSVTLLGRERPHPFLVAPMAYQRALHADAELGTARAAAATGSTMVLSSQSTTDPSDVADAMGDASRWLQLYVFRDRGLTDDLVRAAREGGYEALCITVDFPFGGRRERDLRSGWVVDHPTYVQLATGPMTPAERHAMHDPTLTWDDIAAFGEASGLPVVLKGILRPDDAVRAVDAGVAGVVVSNHGGRQLDTVLSGADALGPVVQAVQGRIDVLVDGGIRRGWDAAKALALGADAVLVGRPVLWGLACEGQAGAQLVLEQLIDELDSTLGLLGCPRARDLDGSYVTRRA</sequence>
<evidence type="ECO:0000259" key="6">
    <source>
        <dbReference type="PROSITE" id="PS51349"/>
    </source>
</evidence>
<dbReference type="InterPro" id="IPR012133">
    <property type="entry name" value="Alpha-hydoxy_acid_DH_FMN"/>
</dbReference>
<dbReference type="InterPro" id="IPR000262">
    <property type="entry name" value="FMN-dep_DH"/>
</dbReference>
<evidence type="ECO:0000256" key="5">
    <source>
        <dbReference type="PIRSR" id="PIRSR000138-2"/>
    </source>
</evidence>
<keyword evidence="8" id="KW-1185">Reference proteome</keyword>
<keyword evidence="5" id="KW-0285">Flavoprotein</keyword>
<dbReference type="PROSITE" id="PS51349">
    <property type="entry name" value="FMN_HYDROXY_ACID_DH_2"/>
    <property type="match status" value="1"/>
</dbReference>
<evidence type="ECO:0000313" key="8">
    <source>
        <dbReference type="Proteomes" id="UP000265581"/>
    </source>
</evidence>
<dbReference type="InterPro" id="IPR008259">
    <property type="entry name" value="FMN_hydac_DH_AS"/>
</dbReference>
<evidence type="ECO:0000256" key="3">
    <source>
        <dbReference type="ARBA" id="ARBA00024042"/>
    </source>
</evidence>
<dbReference type="OrthoDB" id="9770452at2"/>